<keyword evidence="5" id="KW-0378">Hydrolase</keyword>
<dbReference type="PANTHER" id="PTHR24264">
    <property type="entry name" value="TRYPSIN-RELATED"/>
    <property type="match status" value="1"/>
</dbReference>
<evidence type="ECO:0000313" key="14">
    <source>
        <dbReference type="RefSeq" id="XP_022082597.1"/>
    </source>
</evidence>
<keyword evidence="6" id="KW-0720">Serine protease</keyword>
<dbReference type="PANTHER" id="PTHR24264:SF65">
    <property type="entry name" value="SRCR DOMAIN-CONTAINING PROTEIN"/>
    <property type="match status" value="1"/>
</dbReference>
<dbReference type="CDD" id="cd00190">
    <property type="entry name" value="Tryp_SPc"/>
    <property type="match status" value="1"/>
</dbReference>
<protein>
    <submittedName>
        <fullName evidence="14">Uncharacterized protein LOC110974931 isoform X1</fullName>
    </submittedName>
</protein>
<keyword evidence="3" id="KW-0645">Protease</keyword>
<evidence type="ECO:0000259" key="10">
    <source>
        <dbReference type="PROSITE" id="PS50240"/>
    </source>
</evidence>
<evidence type="ECO:0000256" key="6">
    <source>
        <dbReference type="ARBA" id="ARBA00022825"/>
    </source>
</evidence>
<dbReference type="InterPro" id="IPR050127">
    <property type="entry name" value="Serine_Proteases_S1"/>
</dbReference>
<evidence type="ECO:0000256" key="1">
    <source>
        <dbReference type="ARBA" id="ARBA00004613"/>
    </source>
</evidence>
<dbReference type="InterPro" id="IPR009003">
    <property type="entry name" value="Peptidase_S1_PA"/>
</dbReference>
<name>A0A8B7XQZ4_ACAPL</name>
<dbReference type="AlphaFoldDB" id="A0A8B7XQZ4"/>
<dbReference type="InterPro" id="IPR018114">
    <property type="entry name" value="TRYPSIN_HIS"/>
</dbReference>
<comment type="subcellular location">
    <subcellularLocation>
        <location evidence="1">Secreted</location>
    </subcellularLocation>
</comment>
<dbReference type="Pfam" id="PF00530">
    <property type="entry name" value="SRCR"/>
    <property type="match status" value="1"/>
</dbReference>
<dbReference type="SUPFAM" id="SSF56487">
    <property type="entry name" value="SRCR-like"/>
    <property type="match status" value="1"/>
</dbReference>
<evidence type="ECO:0000259" key="11">
    <source>
        <dbReference type="PROSITE" id="PS50287"/>
    </source>
</evidence>
<dbReference type="SMART" id="SM00060">
    <property type="entry name" value="FN3"/>
    <property type="match status" value="3"/>
</dbReference>
<dbReference type="InterPro" id="IPR036116">
    <property type="entry name" value="FN3_sf"/>
</dbReference>
<evidence type="ECO:0000256" key="2">
    <source>
        <dbReference type="ARBA" id="ARBA00022525"/>
    </source>
</evidence>
<dbReference type="Gene3D" id="3.10.250.10">
    <property type="entry name" value="SRCR-like domain"/>
    <property type="match status" value="1"/>
</dbReference>
<dbReference type="InterPro" id="IPR001190">
    <property type="entry name" value="SRCR"/>
</dbReference>
<dbReference type="Proteomes" id="UP000694845">
    <property type="component" value="Unplaced"/>
</dbReference>
<evidence type="ECO:0000256" key="9">
    <source>
        <dbReference type="SAM" id="SignalP"/>
    </source>
</evidence>
<keyword evidence="2" id="KW-0964">Secreted</keyword>
<dbReference type="PROSITE" id="PS50853">
    <property type="entry name" value="FN3"/>
    <property type="match status" value="3"/>
</dbReference>
<dbReference type="InterPro" id="IPR001254">
    <property type="entry name" value="Trypsin_dom"/>
</dbReference>
<dbReference type="KEGG" id="aplc:110974931"/>
<keyword evidence="7" id="KW-1015">Disulfide bond</keyword>
<dbReference type="GO" id="GO:0004252">
    <property type="term" value="F:serine-type endopeptidase activity"/>
    <property type="evidence" value="ECO:0007669"/>
    <property type="project" value="InterPro"/>
</dbReference>
<dbReference type="OrthoDB" id="6380398at2759"/>
<feature type="chain" id="PRO_5034107779" evidence="9">
    <location>
        <begin position="30"/>
        <end position="738"/>
    </location>
</feature>
<dbReference type="InterPro" id="IPR001314">
    <property type="entry name" value="Peptidase_S1A"/>
</dbReference>
<dbReference type="InterPro" id="IPR013783">
    <property type="entry name" value="Ig-like_fold"/>
</dbReference>
<feature type="signal peptide" evidence="9">
    <location>
        <begin position="1"/>
        <end position="29"/>
    </location>
</feature>
<dbReference type="PROSITE" id="PS50240">
    <property type="entry name" value="TRYPSIN_DOM"/>
    <property type="match status" value="1"/>
</dbReference>
<dbReference type="GO" id="GO:0005615">
    <property type="term" value="C:extracellular space"/>
    <property type="evidence" value="ECO:0007669"/>
    <property type="project" value="TreeGrafter"/>
</dbReference>
<dbReference type="SUPFAM" id="SSF49265">
    <property type="entry name" value="Fibronectin type III"/>
    <property type="match status" value="2"/>
</dbReference>
<feature type="domain" description="Peptidase S1" evidence="10">
    <location>
        <begin position="493"/>
        <end position="734"/>
    </location>
</feature>
<evidence type="ECO:0000256" key="3">
    <source>
        <dbReference type="ARBA" id="ARBA00022670"/>
    </source>
</evidence>
<sequence length="738" mass="82056">MAAATGIVHTWWFAVQLVFLACTCGTNMALSIDGRPSLTEQIRLVNGSLDHEGVVEVFICDDWRMVCGQSWTMSAAEMVCRQLSHMGGAVEARTQAIPDSLMSQPVVMDLMAFNERLEGRYTECDDIVSSGDDWCNPSEVAWVKCVPGHAQLFPRNQALNMGSEPTTGVKPIATDVSDRSVTLDWSEWYHAIDGDNLFFIRFIIKYRIADNDASMDYRIAAELPSYQTRHTVSGLNERTRYEFIVEGVRFGTEGEEIGPVTKPLVVITPCGGPSQVSNPIVWPQDGTGRVLKLSWERPTDPDCSPTNYIVEFRLDSLEQCEDVEEPDSLSRAGSTTLTQFTIGGLHPHSTYTVFVTSRNQHGMSIAWQQSVRTNKDVPSTEPTGLTSRYEDGTELHISWNPIPCGQRGGAITGYSYILLDVTTDQVTHSDHTSETSVVFPTLSGLRRYKFLVAATTAVGRGPYATYTVDAQPKLNEICGITAPLDIRDTIQKITSGTDARKGSAPWLAQLWYVDKGTLFCHGSILDNRWILTAAHCIRVRNATKNDIMIRLGDYDKSLPETEEQVYRVEDIKVHQVFNTRLFDADVALIKLVQAIQFTDHVRPICLPAKSVSKSMLKVGTYGVVSGWGKVSSGDEDYPRHLKRVILPVQSQVTCRRSTIYDVTPNMFCAGYSAAGKGDSCEGDSGAPFAVQRLNSNKWYIIGVVSWGEGCDIKDKYGFYVRLHRYTAWIRKHTGIKLS</sequence>
<feature type="domain" description="Fibronectin type-III" evidence="12">
    <location>
        <begin position="165"/>
        <end position="271"/>
    </location>
</feature>
<dbReference type="PROSITE" id="PS00134">
    <property type="entry name" value="TRYPSIN_HIS"/>
    <property type="match status" value="1"/>
</dbReference>
<reference evidence="14" key="1">
    <citation type="submission" date="2025-08" db="UniProtKB">
        <authorList>
            <consortium name="RefSeq"/>
        </authorList>
    </citation>
    <scope>IDENTIFICATION</scope>
</reference>
<dbReference type="FunFam" id="2.40.10.10:FF:000120">
    <property type="entry name" value="Putative serine protease"/>
    <property type="match status" value="1"/>
</dbReference>
<dbReference type="OMA" id="SCHATEP"/>
<dbReference type="RefSeq" id="XP_022082597.1">
    <property type="nucleotide sequence ID" value="XM_022226905.1"/>
</dbReference>
<proteinExistence type="predicted"/>
<dbReference type="Pfam" id="PF00041">
    <property type="entry name" value="fn3"/>
    <property type="match status" value="3"/>
</dbReference>
<dbReference type="PRINTS" id="PR00722">
    <property type="entry name" value="CHYMOTRYPSIN"/>
</dbReference>
<dbReference type="GO" id="GO:0016020">
    <property type="term" value="C:membrane"/>
    <property type="evidence" value="ECO:0007669"/>
    <property type="project" value="InterPro"/>
</dbReference>
<evidence type="ECO:0000256" key="5">
    <source>
        <dbReference type="ARBA" id="ARBA00022801"/>
    </source>
</evidence>
<dbReference type="Pfam" id="PF00089">
    <property type="entry name" value="Trypsin"/>
    <property type="match status" value="1"/>
</dbReference>
<dbReference type="InterPro" id="IPR036772">
    <property type="entry name" value="SRCR-like_dom_sf"/>
</dbReference>
<dbReference type="SMART" id="SM00020">
    <property type="entry name" value="Tryp_SPc"/>
    <property type="match status" value="1"/>
</dbReference>
<dbReference type="InterPro" id="IPR003961">
    <property type="entry name" value="FN3_dom"/>
</dbReference>
<keyword evidence="4 9" id="KW-0732">Signal</keyword>
<comment type="caution">
    <text evidence="8">Lacks conserved residue(s) required for the propagation of feature annotation.</text>
</comment>
<dbReference type="CDD" id="cd00063">
    <property type="entry name" value="FN3"/>
    <property type="match status" value="3"/>
</dbReference>
<dbReference type="GO" id="GO:0006508">
    <property type="term" value="P:proteolysis"/>
    <property type="evidence" value="ECO:0007669"/>
    <property type="project" value="UniProtKB-KW"/>
</dbReference>
<evidence type="ECO:0000313" key="13">
    <source>
        <dbReference type="Proteomes" id="UP000694845"/>
    </source>
</evidence>
<feature type="domain" description="Fibronectin type-III" evidence="12">
    <location>
        <begin position="381"/>
        <end position="475"/>
    </location>
</feature>
<dbReference type="Gene3D" id="2.40.10.10">
    <property type="entry name" value="Trypsin-like serine proteases"/>
    <property type="match status" value="2"/>
</dbReference>
<dbReference type="SUPFAM" id="SSF50494">
    <property type="entry name" value="Trypsin-like serine proteases"/>
    <property type="match status" value="1"/>
</dbReference>
<dbReference type="Gene3D" id="2.60.40.10">
    <property type="entry name" value="Immunoglobulins"/>
    <property type="match status" value="3"/>
</dbReference>
<dbReference type="GeneID" id="110974931"/>
<evidence type="ECO:0000256" key="7">
    <source>
        <dbReference type="ARBA" id="ARBA00023157"/>
    </source>
</evidence>
<evidence type="ECO:0000259" key="12">
    <source>
        <dbReference type="PROSITE" id="PS50853"/>
    </source>
</evidence>
<dbReference type="InterPro" id="IPR043504">
    <property type="entry name" value="Peptidase_S1_PA_chymotrypsin"/>
</dbReference>
<organism evidence="13 14">
    <name type="scientific">Acanthaster planci</name>
    <name type="common">Crown-of-thorns starfish</name>
    <dbReference type="NCBI Taxonomy" id="133434"/>
    <lineage>
        <taxon>Eukaryota</taxon>
        <taxon>Metazoa</taxon>
        <taxon>Echinodermata</taxon>
        <taxon>Eleutherozoa</taxon>
        <taxon>Asterozoa</taxon>
        <taxon>Asteroidea</taxon>
        <taxon>Valvatacea</taxon>
        <taxon>Valvatida</taxon>
        <taxon>Acanthasteridae</taxon>
        <taxon>Acanthaster</taxon>
    </lineage>
</organism>
<accession>A0A8B7XQZ4</accession>
<keyword evidence="13" id="KW-1185">Reference proteome</keyword>
<dbReference type="PROSITE" id="PS50287">
    <property type="entry name" value="SRCR_2"/>
    <property type="match status" value="1"/>
</dbReference>
<dbReference type="SMART" id="SM00202">
    <property type="entry name" value="SR"/>
    <property type="match status" value="1"/>
</dbReference>
<evidence type="ECO:0000256" key="4">
    <source>
        <dbReference type="ARBA" id="ARBA00022729"/>
    </source>
</evidence>
<evidence type="ECO:0000256" key="8">
    <source>
        <dbReference type="PROSITE-ProRule" id="PRU00196"/>
    </source>
</evidence>
<feature type="domain" description="Fibronectin type-III" evidence="12">
    <location>
        <begin position="275"/>
        <end position="380"/>
    </location>
</feature>
<gene>
    <name evidence="14" type="primary">LOC110974931</name>
</gene>
<feature type="domain" description="SRCR" evidence="11">
    <location>
        <begin position="42"/>
        <end position="146"/>
    </location>
</feature>